<dbReference type="Proteomes" id="UP001221757">
    <property type="component" value="Unassembled WGS sequence"/>
</dbReference>
<keyword evidence="2" id="KW-1185">Reference proteome</keyword>
<organism evidence="1 2">
    <name type="scientific">Mycena rosella</name>
    <name type="common">Pink bonnet</name>
    <name type="synonym">Agaricus rosellus</name>
    <dbReference type="NCBI Taxonomy" id="1033263"/>
    <lineage>
        <taxon>Eukaryota</taxon>
        <taxon>Fungi</taxon>
        <taxon>Dikarya</taxon>
        <taxon>Basidiomycota</taxon>
        <taxon>Agaricomycotina</taxon>
        <taxon>Agaricomycetes</taxon>
        <taxon>Agaricomycetidae</taxon>
        <taxon>Agaricales</taxon>
        <taxon>Marasmiineae</taxon>
        <taxon>Mycenaceae</taxon>
        <taxon>Mycena</taxon>
    </lineage>
</organism>
<reference evidence="1" key="1">
    <citation type="submission" date="2023-03" db="EMBL/GenBank/DDBJ databases">
        <title>Massive genome expansion in bonnet fungi (Mycena s.s.) driven by repeated elements and novel gene families across ecological guilds.</title>
        <authorList>
            <consortium name="Lawrence Berkeley National Laboratory"/>
            <person name="Harder C.B."/>
            <person name="Miyauchi S."/>
            <person name="Viragh M."/>
            <person name="Kuo A."/>
            <person name="Thoen E."/>
            <person name="Andreopoulos B."/>
            <person name="Lu D."/>
            <person name="Skrede I."/>
            <person name="Drula E."/>
            <person name="Henrissat B."/>
            <person name="Morin E."/>
            <person name="Kohler A."/>
            <person name="Barry K."/>
            <person name="LaButti K."/>
            <person name="Morin E."/>
            <person name="Salamov A."/>
            <person name="Lipzen A."/>
            <person name="Mereny Z."/>
            <person name="Hegedus B."/>
            <person name="Baldrian P."/>
            <person name="Stursova M."/>
            <person name="Weitz H."/>
            <person name="Taylor A."/>
            <person name="Grigoriev I.V."/>
            <person name="Nagy L.G."/>
            <person name="Martin F."/>
            <person name="Kauserud H."/>
        </authorList>
    </citation>
    <scope>NUCLEOTIDE SEQUENCE</scope>
    <source>
        <strain evidence="1">CBHHK067</strain>
    </source>
</reference>
<accession>A0AAD7CPH7</accession>
<sequence>MSSQSAARSISIAGKTIPVPVLTVEKFCTEYALGEEIQKLLEDAKFQSAGALLEVAEGDLEKAGFKLGQIAELKRALREFLAPELAK</sequence>
<evidence type="ECO:0008006" key="3">
    <source>
        <dbReference type="Google" id="ProtNLM"/>
    </source>
</evidence>
<gene>
    <name evidence="1" type="ORF">B0H17DRAFT_1098341</name>
</gene>
<comment type="caution">
    <text evidence="1">The sequence shown here is derived from an EMBL/GenBank/DDBJ whole genome shotgun (WGS) entry which is preliminary data.</text>
</comment>
<dbReference type="AlphaFoldDB" id="A0AAD7CPH7"/>
<proteinExistence type="predicted"/>
<name>A0AAD7CPH7_MYCRO</name>
<evidence type="ECO:0000313" key="1">
    <source>
        <dbReference type="EMBL" id="KAJ7656599.1"/>
    </source>
</evidence>
<dbReference type="EMBL" id="JARKIE010000299">
    <property type="protein sequence ID" value="KAJ7656599.1"/>
    <property type="molecule type" value="Genomic_DNA"/>
</dbReference>
<evidence type="ECO:0000313" key="2">
    <source>
        <dbReference type="Proteomes" id="UP001221757"/>
    </source>
</evidence>
<protein>
    <recommendedName>
        <fullName evidence="3">SAM domain-containing protein</fullName>
    </recommendedName>
</protein>